<evidence type="ECO:0000313" key="2">
    <source>
        <dbReference type="Proteomes" id="UP000265520"/>
    </source>
</evidence>
<dbReference type="Proteomes" id="UP000265520">
    <property type="component" value="Unassembled WGS sequence"/>
</dbReference>
<organism evidence="1 2">
    <name type="scientific">Trifolium medium</name>
    <dbReference type="NCBI Taxonomy" id="97028"/>
    <lineage>
        <taxon>Eukaryota</taxon>
        <taxon>Viridiplantae</taxon>
        <taxon>Streptophyta</taxon>
        <taxon>Embryophyta</taxon>
        <taxon>Tracheophyta</taxon>
        <taxon>Spermatophyta</taxon>
        <taxon>Magnoliopsida</taxon>
        <taxon>eudicotyledons</taxon>
        <taxon>Gunneridae</taxon>
        <taxon>Pentapetalae</taxon>
        <taxon>rosids</taxon>
        <taxon>fabids</taxon>
        <taxon>Fabales</taxon>
        <taxon>Fabaceae</taxon>
        <taxon>Papilionoideae</taxon>
        <taxon>50 kb inversion clade</taxon>
        <taxon>NPAAA clade</taxon>
        <taxon>Hologalegina</taxon>
        <taxon>IRL clade</taxon>
        <taxon>Trifolieae</taxon>
        <taxon>Trifolium</taxon>
    </lineage>
</organism>
<keyword evidence="2" id="KW-1185">Reference proteome</keyword>
<proteinExistence type="predicted"/>
<name>A0A392P486_9FABA</name>
<reference evidence="1 2" key="1">
    <citation type="journal article" date="2018" name="Front. Plant Sci.">
        <title>Red Clover (Trifolium pratense) and Zigzag Clover (T. medium) - A Picture of Genomic Similarities and Differences.</title>
        <authorList>
            <person name="Dluhosova J."/>
            <person name="Istvanek J."/>
            <person name="Nedelnik J."/>
            <person name="Repkova J."/>
        </authorList>
    </citation>
    <scope>NUCLEOTIDE SEQUENCE [LARGE SCALE GENOMIC DNA]</scope>
    <source>
        <strain evidence="2">cv. 10/8</strain>
        <tissue evidence="1">Leaf</tissue>
    </source>
</reference>
<protein>
    <submittedName>
        <fullName evidence="1">Uncharacterized protein</fullName>
    </submittedName>
</protein>
<accession>A0A392P486</accession>
<evidence type="ECO:0000313" key="1">
    <source>
        <dbReference type="EMBL" id="MCI06871.1"/>
    </source>
</evidence>
<comment type="caution">
    <text evidence="1">The sequence shown here is derived from an EMBL/GenBank/DDBJ whole genome shotgun (WGS) entry which is preliminary data.</text>
</comment>
<dbReference type="EMBL" id="LXQA010063359">
    <property type="protein sequence ID" value="MCI06871.1"/>
    <property type="molecule type" value="Genomic_DNA"/>
</dbReference>
<dbReference type="AlphaFoldDB" id="A0A392P486"/>
<sequence length="18" mass="1830">MVSGVVPVVSGGRAFLVR</sequence>
<feature type="non-terminal residue" evidence="1">
    <location>
        <position position="18"/>
    </location>
</feature>